<comment type="caution">
    <text evidence="1">The sequence shown here is derived from an EMBL/GenBank/DDBJ whole genome shotgun (WGS) entry which is preliminary data.</text>
</comment>
<dbReference type="EMBL" id="VIRB01000055">
    <property type="protein sequence ID" value="NDO68693.1"/>
    <property type="molecule type" value="Genomic_DNA"/>
</dbReference>
<sequence>MSNYVFAVSDNKNETSLDGQKIYNIDELKYFKEKAIVIIAASKRHHESIRARLQKTGFEHILAVE</sequence>
<evidence type="ECO:0000313" key="1">
    <source>
        <dbReference type="EMBL" id="NDO68693.1"/>
    </source>
</evidence>
<gene>
    <name evidence="1" type="ORF">FMM80_08370</name>
</gene>
<evidence type="ECO:0000313" key="2">
    <source>
        <dbReference type="Proteomes" id="UP000474104"/>
    </source>
</evidence>
<protein>
    <submittedName>
        <fullName evidence="1">Uncharacterized protein</fullName>
    </submittedName>
</protein>
<accession>A0A9X5H631</accession>
<organism evidence="1 2">
    <name type="scientific">Schaedlerella arabinosiphila</name>
    <dbReference type="NCBI Taxonomy" id="2044587"/>
    <lineage>
        <taxon>Bacteria</taxon>
        <taxon>Bacillati</taxon>
        <taxon>Bacillota</taxon>
        <taxon>Clostridia</taxon>
        <taxon>Lachnospirales</taxon>
        <taxon>Lachnospiraceae</taxon>
        <taxon>Schaedlerella</taxon>
    </lineage>
</organism>
<dbReference type="RefSeq" id="WP_162205492.1">
    <property type="nucleotide sequence ID" value="NZ_VIRB01000055.1"/>
</dbReference>
<proteinExistence type="predicted"/>
<dbReference type="Proteomes" id="UP000474104">
    <property type="component" value="Unassembled WGS sequence"/>
</dbReference>
<name>A0A9X5H631_9FIRM</name>
<reference evidence="1 2" key="1">
    <citation type="submission" date="2019-07" db="EMBL/GenBank/DDBJ databases">
        <title>Draft genome sequences of 15 bacterial species constituting the stable defined intestinal microbiota of the GM15 gnotobiotic mouse model.</title>
        <authorList>
            <person name="Elie C."/>
            <person name="Mathieu A."/>
            <person name="Saliou A."/>
            <person name="Darnaud M."/>
            <person name="Leulier F."/>
            <person name="Tamellini A."/>
        </authorList>
    </citation>
    <scope>NUCLEOTIDE SEQUENCE [LARGE SCALE GENOMIC DNA]</scope>
    <source>
        <strain evidence="2">ASF 502</strain>
    </source>
</reference>
<dbReference type="AlphaFoldDB" id="A0A9X5H631"/>